<organism evidence="6 7">
    <name type="scientific">Diceros bicornis minor</name>
    <name type="common">South-central black rhinoceros</name>
    <dbReference type="NCBI Taxonomy" id="77932"/>
    <lineage>
        <taxon>Eukaryota</taxon>
        <taxon>Metazoa</taxon>
        <taxon>Chordata</taxon>
        <taxon>Craniata</taxon>
        <taxon>Vertebrata</taxon>
        <taxon>Euteleostomi</taxon>
        <taxon>Mammalia</taxon>
        <taxon>Eutheria</taxon>
        <taxon>Laurasiatheria</taxon>
        <taxon>Perissodactyla</taxon>
        <taxon>Rhinocerotidae</taxon>
        <taxon>Diceros</taxon>
    </lineage>
</organism>
<dbReference type="CDD" id="cd19761">
    <property type="entry name" value="Bbox2_TRIM5-like"/>
    <property type="match status" value="1"/>
</dbReference>
<keyword evidence="1 3" id="KW-0863">Zinc-finger</keyword>
<evidence type="ECO:0000313" key="6">
    <source>
        <dbReference type="EMBL" id="KAF5918723.1"/>
    </source>
</evidence>
<keyword evidence="1 3" id="KW-0479">Metal-binding</keyword>
<evidence type="ECO:0000259" key="5">
    <source>
        <dbReference type="PROSITE" id="PS50119"/>
    </source>
</evidence>
<dbReference type="InterPro" id="IPR000315">
    <property type="entry name" value="Znf_B-box"/>
</dbReference>
<sequence length="241" mass="28810">MANIVEKLREVKFSTEKKRKRELCVRHEEKLLPFCKEDGKVICWVCEWSQQHRGHHMFLMEEVGQEYQVREQDGDKTQHKMKLQSALERLREEQQEAEELEAYEVLKLKNEVSNILHNLTKGKKELVQQSQLVRALISEVEHRLQGSRMKMLQVRLGKKPQLLRYEKNEDWSIFVIPSSETLTLKKPKTLPMEQRRVFQATDLRGILRVFNVYVILDPSTYKSNVFISGYRRQVRYMPYFT</sequence>
<dbReference type="Pfam" id="PF00643">
    <property type="entry name" value="zf-B_box"/>
    <property type="match status" value="1"/>
</dbReference>
<dbReference type="SUPFAM" id="SSF57845">
    <property type="entry name" value="B-box zinc-binding domain"/>
    <property type="match status" value="1"/>
</dbReference>
<protein>
    <recommendedName>
        <fullName evidence="5">B box-type domain-containing protein</fullName>
    </recommendedName>
</protein>
<keyword evidence="2" id="KW-0862">Zinc</keyword>
<accession>A0A7J7ESR0</accession>
<dbReference type="GO" id="GO:0008270">
    <property type="term" value="F:zinc ion binding"/>
    <property type="evidence" value="ECO:0007669"/>
    <property type="project" value="UniProtKB-KW"/>
</dbReference>
<reference evidence="6 7" key="1">
    <citation type="journal article" date="2020" name="Mol. Biol. Evol.">
        <title>Interspecific Gene Flow and the Evolution of Specialization in Black and White Rhinoceros.</title>
        <authorList>
            <person name="Moodley Y."/>
            <person name="Westbury M.V."/>
            <person name="Russo I.M."/>
            <person name="Gopalakrishnan S."/>
            <person name="Rakotoarivelo A."/>
            <person name="Olsen R.A."/>
            <person name="Prost S."/>
            <person name="Tunstall T."/>
            <person name="Ryder O.A."/>
            <person name="Dalen L."/>
            <person name="Bruford M.W."/>
        </authorList>
    </citation>
    <scope>NUCLEOTIDE SEQUENCE [LARGE SCALE GENOMIC DNA]</scope>
    <source>
        <strain evidence="6">SBR-YM</strain>
        <tissue evidence="6">Skin</tissue>
    </source>
</reference>
<comment type="caution">
    <text evidence="6">The sequence shown here is derived from an EMBL/GenBank/DDBJ whole genome shotgun (WGS) entry which is preliminary data.</text>
</comment>
<keyword evidence="7" id="KW-1185">Reference proteome</keyword>
<evidence type="ECO:0000256" key="3">
    <source>
        <dbReference type="PROSITE-ProRule" id="PRU00024"/>
    </source>
</evidence>
<dbReference type="InterPro" id="IPR050143">
    <property type="entry name" value="TRIM/RBCC"/>
</dbReference>
<name>A0A7J7ESR0_DICBM</name>
<dbReference type="PROSITE" id="PS50119">
    <property type="entry name" value="ZF_BBOX"/>
    <property type="match status" value="1"/>
</dbReference>
<feature type="domain" description="B box-type" evidence="5">
    <location>
        <begin position="19"/>
        <end position="60"/>
    </location>
</feature>
<evidence type="ECO:0000256" key="2">
    <source>
        <dbReference type="ARBA" id="ARBA00022833"/>
    </source>
</evidence>
<dbReference type="Gene3D" id="3.30.160.60">
    <property type="entry name" value="Classic Zinc Finger"/>
    <property type="match status" value="1"/>
</dbReference>
<dbReference type="SMART" id="SM00336">
    <property type="entry name" value="BBOX"/>
    <property type="match status" value="1"/>
</dbReference>
<gene>
    <name evidence="6" type="ORF">HPG69_005759</name>
</gene>
<evidence type="ECO:0000256" key="1">
    <source>
        <dbReference type="ARBA" id="ARBA00022771"/>
    </source>
</evidence>
<evidence type="ECO:0000256" key="4">
    <source>
        <dbReference type="SAM" id="Coils"/>
    </source>
</evidence>
<dbReference type="PANTHER" id="PTHR24103">
    <property type="entry name" value="E3 UBIQUITIN-PROTEIN LIGASE TRIM"/>
    <property type="match status" value="1"/>
</dbReference>
<proteinExistence type="predicted"/>
<dbReference type="AlphaFoldDB" id="A0A7J7ESR0"/>
<feature type="coiled-coil region" evidence="4">
    <location>
        <begin position="76"/>
        <end position="103"/>
    </location>
</feature>
<dbReference type="EMBL" id="JACDTQ010002427">
    <property type="protein sequence ID" value="KAF5918723.1"/>
    <property type="molecule type" value="Genomic_DNA"/>
</dbReference>
<dbReference type="Proteomes" id="UP000551758">
    <property type="component" value="Unassembled WGS sequence"/>
</dbReference>
<evidence type="ECO:0000313" key="7">
    <source>
        <dbReference type="Proteomes" id="UP000551758"/>
    </source>
</evidence>
<keyword evidence="4" id="KW-0175">Coiled coil</keyword>